<dbReference type="PANTHER" id="PTHR38460:SF1">
    <property type="entry name" value="TAUTOMERASE YOLI-RELATED"/>
    <property type="match status" value="1"/>
</dbReference>
<dbReference type="InterPro" id="IPR014347">
    <property type="entry name" value="Tautomerase/MIF_sf"/>
</dbReference>
<dbReference type="RefSeq" id="WP_053840363.1">
    <property type="nucleotide sequence ID" value="NZ_CP076250.1"/>
</dbReference>
<evidence type="ECO:0000313" key="1">
    <source>
        <dbReference type="EMBL" id="CTP86145.1"/>
    </source>
</evidence>
<dbReference type="Gene3D" id="3.30.429.10">
    <property type="entry name" value="Macrophage Migration Inhibitory Factor"/>
    <property type="match status" value="1"/>
</dbReference>
<dbReference type="EMBL" id="CXOK01000027">
    <property type="protein sequence ID" value="CTP86145.1"/>
    <property type="molecule type" value="Genomic_DNA"/>
</dbReference>
<reference evidence="1 2" key="1">
    <citation type="submission" date="2015-07" db="EMBL/GenBank/DDBJ databases">
        <authorList>
            <person name="Noorani M."/>
        </authorList>
    </citation>
    <scope>NUCLEOTIDE SEQUENCE [LARGE SCALE GENOMIC DNA]</scope>
    <source>
        <strain evidence="1">LMG728</strain>
    </source>
</reference>
<dbReference type="PANTHER" id="PTHR38460">
    <property type="entry name" value="TAUTOMERASE YOLI-RELATED"/>
    <property type="match status" value="1"/>
</dbReference>
<evidence type="ECO:0000313" key="2">
    <source>
        <dbReference type="Proteomes" id="UP000041247"/>
    </source>
</evidence>
<accession>A0A0K2ZRZ3</accession>
<sequence>MPYARISLQRSVTPDYLRALSASVYQAMHEAFEVPAGDCFQVIHQHDPGELVFDRHYLGGPRSDAFVLIAITAGRPRSEACKRAFYRRLVELLAIAPGIAPEDVMVNIVTTAAQDWSFGGGRAGIVAAQADA</sequence>
<dbReference type="InterPro" id="IPR037479">
    <property type="entry name" value="Tauto_MSAD"/>
</dbReference>
<dbReference type="SUPFAM" id="SSF55331">
    <property type="entry name" value="Tautomerase/MIF"/>
    <property type="match status" value="1"/>
</dbReference>
<dbReference type="Proteomes" id="UP000041247">
    <property type="component" value="Unassembled WGS sequence"/>
</dbReference>
<name>A0A0K2ZRZ3_9XANT</name>
<dbReference type="AlphaFoldDB" id="A0A0K2ZRZ3"/>
<proteinExistence type="predicted"/>
<protein>
    <submittedName>
        <fullName evidence="1">4-oxalocrotonate tautomerase</fullName>
    </submittedName>
</protein>
<organism evidence="1 2">
    <name type="scientific">Xanthomonas graminis pv. poae</name>
    <dbReference type="NCBI Taxonomy" id="227946"/>
    <lineage>
        <taxon>Bacteria</taxon>
        <taxon>Pseudomonadati</taxon>
        <taxon>Pseudomonadota</taxon>
        <taxon>Gammaproteobacteria</taxon>
        <taxon>Lysobacterales</taxon>
        <taxon>Lysobacteraceae</taxon>
        <taxon>Xanthomonas</taxon>
        <taxon>Xanthomonas translucens group</taxon>
        <taxon>Xanthomonas graminis</taxon>
    </lineage>
</organism>
<dbReference type="Pfam" id="PF14552">
    <property type="entry name" value="Tautomerase_2"/>
    <property type="match status" value="1"/>
</dbReference>
<gene>
    <name evidence="1" type="ORF">XTPLMG728_1125</name>
</gene>